<dbReference type="InterPro" id="IPR011009">
    <property type="entry name" value="Kinase-like_dom_sf"/>
</dbReference>
<dbReference type="PANTHER" id="PTHR38248:SF2">
    <property type="entry name" value="FUNK1 11"/>
    <property type="match status" value="1"/>
</dbReference>
<evidence type="ECO:0000313" key="3">
    <source>
        <dbReference type="Proteomes" id="UP000027195"/>
    </source>
</evidence>
<reference evidence="3" key="1">
    <citation type="journal article" date="2014" name="Proc. Natl. Acad. Sci. U.S.A.">
        <title>Extensive sampling of basidiomycete genomes demonstrates inadequacy of the white-rot/brown-rot paradigm for wood decay fungi.</title>
        <authorList>
            <person name="Riley R."/>
            <person name="Salamov A.A."/>
            <person name="Brown D.W."/>
            <person name="Nagy L.G."/>
            <person name="Floudas D."/>
            <person name="Held B.W."/>
            <person name="Levasseur A."/>
            <person name="Lombard V."/>
            <person name="Morin E."/>
            <person name="Otillar R."/>
            <person name="Lindquist E.A."/>
            <person name="Sun H."/>
            <person name="LaButti K.M."/>
            <person name="Schmutz J."/>
            <person name="Jabbour D."/>
            <person name="Luo H."/>
            <person name="Baker S.E."/>
            <person name="Pisabarro A.G."/>
            <person name="Walton J.D."/>
            <person name="Blanchette R.A."/>
            <person name="Henrissat B."/>
            <person name="Martin F."/>
            <person name="Cullen D."/>
            <person name="Hibbett D.S."/>
            <person name="Grigoriev I.V."/>
        </authorList>
    </citation>
    <scope>NUCLEOTIDE SEQUENCE [LARGE SCALE GENOMIC DNA]</scope>
    <source>
        <strain evidence="3">FD-172 SS1</strain>
    </source>
</reference>
<name>A0A067MF89_BOTB1</name>
<dbReference type="InterPro" id="IPR040976">
    <property type="entry name" value="Pkinase_fungal"/>
</dbReference>
<protein>
    <recommendedName>
        <fullName evidence="1">Fungal-type protein kinase domain-containing protein</fullName>
    </recommendedName>
</protein>
<dbReference type="AlphaFoldDB" id="A0A067MF89"/>
<gene>
    <name evidence="2" type="ORF">BOTBODRAFT_115622</name>
</gene>
<dbReference type="Proteomes" id="UP000027195">
    <property type="component" value="Unassembled WGS sequence"/>
</dbReference>
<evidence type="ECO:0000259" key="1">
    <source>
        <dbReference type="Pfam" id="PF17667"/>
    </source>
</evidence>
<dbReference type="EMBL" id="KL198066">
    <property type="protein sequence ID" value="KDQ10547.1"/>
    <property type="molecule type" value="Genomic_DNA"/>
</dbReference>
<accession>A0A067MF89</accession>
<dbReference type="OrthoDB" id="5569250at2759"/>
<dbReference type="HOGENOM" id="CLU_069400_0_0_1"/>
<organism evidence="2 3">
    <name type="scientific">Botryobasidium botryosum (strain FD-172 SS1)</name>
    <dbReference type="NCBI Taxonomy" id="930990"/>
    <lineage>
        <taxon>Eukaryota</taxon>
        <taxon>Fungi</taxon>
        <taxon>Dikarya</taxon>
        <taxon>Basidiomycota</taxon>
        <taxon>Agaricomycotina</taxon>
        <taxon>Agaricomycetes</taxon>
        <taxon>Cantharellales</taxon>
        <taxon>Botryobasidiaceae</taxon>
        <taxon>Botryobasidium</taxon>
    </lineage>
</organism>
<keyword evidence="3" id="KW-1185">Reference proteome</keyword>
<feature type="domain" description="Fungal-type protein kinase" evidence="1">
    <location>
        <begin position="13"/>
        <end position="226"/>
    </location>
</feature>
<dbReference type="Gene3D" id="1.10.510.10">
    <property type="entry name" value="Transferase(Phosphotransferase) domain 1"/>
    <property type="match status" value="1"/>
</dbReference>
<sequence>MDQPWPVHIDQTDTIHKRYSLRGRGTWVIKVRQTLVDDELVAKISWPEESRWNEAYIIEQARARGEGQPEILEHLPVIHSSVDIANTSTSQIRRFFGLADDGCQNSRVLRLLFSPRLSPITKLDPAPLWRNFWECFRCHYLTWGLGVHHRDVSANNIMCNKHGKGIMNDWDLATIKDMPCMPLNAERTGTMPFMALELLTDAGWNGRLEHRYRHDSESFAWVLMWTLARFKDGKEIPTPPLENWNSGDYEQCHNAKLAIGTACPSPPSSCSTEHWNAARTLVAYWITFRTTCSDNKIEEPVDQEVYSRVLQLKEPPNDFNTGIEEGFLDARRAVKRFSARLSAL</sequence>
<evidence type="ECO:0000313" key="2">
    <source>
        <dbReference type="EMBL" id="KDQ10547.1"/>
    </source>
</evidence>
<dbReference type="InParanoid" id="A0A067MF89"/>
<dbReference type="PANTHER" id="PTHR38248">
    <property type="entry name" value="FUNK1 6"/>
    <property type="match status" value="1"/>
</dbReference>
<proteinExistence type="predicted"/>
<dbReference type="Pfam" id="PF17667">
    <property type="entry name" value="Pkinase_fungal"/>
    <property type="match status" value="1"/>
</dbReference>
<dbReference type="SUPFAM" id="SSF56112">
    <property type="entry name" value="Protein kinase-like (PK-like)"/>
    <property type="match status" value="1"/>
</dbReference>